<protein>
    <submittedName>
        <fullName evidence="2">Uncharacterized protein</fullName>
    </submittedName>
</protein>
<dbReference type="AlphaFoldDB" id="A0A975X7P8"/>
<evidence type="ECO:0000256" key="1">
    <source>
        <dbReference type="SAM" id="MobiDB-lite"/>
    </source>
</evidence>
<organism evidence="2 3">
    <name type="scientific">Cupriavidus taiwanensis</name>
    <dbReference type="NCBI Taxonomy" id="164546"/>
    <lineage>
        <taxon>Bacteria</taxon>
        <taxon>Pseudomonadati</taxon>
        <taxon>Pseudomonadota</taxon>
        <taxon>Betaproteobacteria</taxon>
        <taxon>Burkholderiales</taxon>
        <taxon>Burkholderiaceae</taxon>
        <taxon>Cupriavidus</taxon>
    </lineage>
</organism>
<reference evidence="2 3" key="1">
    <citation type="submission" date="2018-01" db="EMBL/GenBank/DDBJ databases">
        <authorList>
            <person name="Clerissi C."/>
        </authorList>
    </citation>
    <scope>NUCLEOTIDE SEQUENCE [LARGE SCALE GENOMIC DNA]</scope>
    <source>
        <strain evidence="2">Cupriavidus taiwanensis LMG 19430</strain>
    </source>
</reference>
<evidence type="ECO:0000313" key="3">
    <source>
        <dbReference type="Proteomes" id="UP000257016"/>
    </source>
</evidence>
<dbReference type="Proteomes" id="UP000257016">
    <property type="component" value="Unassembled WGS sequence"/>
</dbReference>
<gene>
    <name evidence="2" type="ORF">CBM2586_A50175</name>
</gene>
<accession>A0A975X7P8</accession>
<feature type="region of interest" description="Disordered" evidence="1">
    <location>
        <begin position="1"/>
        <end position="21"/>
    </location>
</feature>
<sequence length="21" mass="2225">MPSLRTGDPCPAIASHSPHHN</sequence>
<dbReference type="EMBL" id="OFSN01000010">
    <property type="protein sequence ID" value="SOY61878.1"/>
    <property type="molecule type" value="Genomic_DNA"/>
</dbReference>
<proteinExistence type="predicted"/>
<evidence type="ECO:0000313" key="2">
    <source>
        <dbReference type="EMBL" id="SOY61878.1"/>
    </source>
</evidence>
<comment type="caution">
    <text evidence="2">The sequence shown here is derived from an EMBL/GenBank/DDBJ whole genome shotgun (WGS) entry which is preliminary data.</text>
</comment>
<name>A0A975X7P8_9BURK</name>